<keyword evidence="4" id="KW-1185">Reference proteome</keyword>
<accession>A0ABT5KSC6</accession>
<feature type="domain" description="Tle cognate immunity protein 4 C-terminal" evidence="1">
    <location>
        <begin position="171"/>
        <end position="344"/>
    </location>
</feature>
<evidence type="ECO:0000313" key="3">
    <source>
        <dbReference type="EMBL" id="MDC8785320.1"/>
    </source>
</evidence>
<evidence type="ECO:0000313" key="4">
    <source>
        <dbReference type="Proteomes" id="UP001219862"/>
    </source>
</evidence>
<dbReference type="Proteomes" id="UP001219862">
    <property type="component" value="Unassembled WGS sequence"/>
</dbReference>
<dbReference type="Pfam" id="PF18426">
    <property type="entry name" value="Tli4_C"/>
    <property type="match status" value="1"/>
</dbReference>
<gene>
    <name evidence="3" type="ORF">PRZ01_08975</name>
</gene>
<protein>
    <submittedName>
        <fullName evidence="3">T6SS immunity protein Tli4 family protein</fullName>
    </submittedName>
</protein>
<organism evidence="3 4">
    <name type="scientific">Roseateles koreensis</name>
    <dbReference type="NCBI Taxonomy" id="2987526"/>
    <lineage>
        <taxon>Bacteria</taxon>
        <taxon>Pseudomonadati</taxon>
        <taxon>Pseudomonadota</taxon>
        <taxon>Betaproteobacteria</taxon>
        <taxon>Burkholderiales</taxon>
        <taxon>Sphaerotilaceae</taxon>
        <taxon>Roseateles</taxon>
    </lineage>
</organism>
<proteinExistence type="predicted"/>
<feature type="domain" description="Tle cognate immunity protein 4 N-terminal" evidence="2">
    <location>
        <begin position="17"/>
        <end position="142"/>
    </location>
</feature>
<dbReference type="InterPro" id="IPR040761">
    <property type="entry name" value="Tli4_N"/>
</dbReference>
<reference evidence="3 4" key="1">
    <citation type="submission" date="2022-10" db="EMBL/GenBank/DDBJ databases">
        <title>paucibacter sp. hw8 Genome sequencing.</title>
        <authorList>
            <person name="Park S."/>
        </authorList>
    </citation>
    <scope>NUCLEOTIDE SEQUENCE [LARGE SCALE GENOMIC DNA]</scope>
    <source>
        <strain evidence="4">hw8</strain>
    </source>
</reference>
<name>A0ABT5KSC6_9BURK</name>
<dbReference type="RefSeq" id="WP_273596645.1">
    <property type="nucleotide sequence ID" value="NZ_JAQQXS010000007.1"/>
</dbReference>
<dbReference type="EMBL" id="JAQQXS010000007">
    <property type="protein sequence ID" value="MDC8785320.1"/>
    <property type="molecule type" value="Genomic_DNA"/>
</dbReference>
<comment type="caution">
    <text evidence="3">The sequence shown here is derived from an EMBL/GenBank/DDBJ whole genome shotgun (WGS) entry which is preliminary data.</text>
</comment>
<dbReference type="Pfam" id="PF18443">
    <property type="entry name" value="Tli4_N"/>
    <property type="match status" value="1"/>
</dbReference>
<dbReference type="InterPro" id="IPR041290">
    <property type="entry name" value="Tli4_C"/>
</dbReference>
<sequence length="346" mass="39299">MTPEETTHIAPLLATTRTLCLGRYLVEMPTRFVRNSETRAKVDDVSIEVTPQTRLAFDAELTARRLELEAIHMADEPTWPLLRRTYEVPLRDAGLIFDRAEHPHKGRFGRMLELLAWRNGFKLKMMLRADDNTFPEDANEPMARQLGSNFHPQLEALRKLYTKTRGMAEGEIPTEPGLCIANGFVQGRTYQAEVVELVYQLDGAPDVFFGFSEDSNLKEKDTLLQRSAKVEAAMKLADTTTLRKGVRKTEHMEFEEWLMHGPLADEVFKGTRFQLTANEATGGRDKPYTDLTFHNGARVPQPEMNWQQKEALGLDKKLTHATLTPAEAMAIWDQVTSTLRPRPGAF</sequence>
<evidence type="ECO:0000259" key="2">
    <source>
        <dbReference type="Pfam" id="PF18443"/>
    </source>
</evidence>
<evidence type="ECO:0000259" key="1">
    <source>
        <dbReference type="Pfam" id="PF18426"/>
    </source>
</evidence>